<gene>
    <name evidence="2" type="ORF">E1I69_07965</name>
</gene>
<dbReference type="RefSeq" id="WP_136379081.1">
    <property type="nucleotide sequence ID" value="NZ_SLUB01000010.1"/>
</dbReference>
<evidence type="ECO:0000256" key="1">
    <source>
        <dbReference type="ARBA" id="ARBA00007068"/>
    </source>
</evidence>
<dbReference type="PANTHER" id="PTHR36512:SF3">
    <property type="entry name" value="BLR5678 PROTEIN"/>
    <property type="match status" value="1"/>
</dbReference>
<organism evidence="2 3">
    <name type="scientific">Bacillus timonensis</name>
    <dbReference type="NCBI Taxonomy" id="1033734"/>
    <lineage>
        <taxon>Bacteria</taxon>
        <taxon>Bacillati</taxon>
        <taxon>Bacillota</taxon>
        <taxon>Bacilli</taxon>
        <taxon>Bacillales</taxon>
        <taxon>Bacillaceae</taxon>
        <taxon>Bacillus</taxon>
    </lineage>
</organism>
<dbReference type="SUPFAM" id="SSF56266">
    <property type="entry name" value="DmpA/ArgJ-like"/>
    <property type="match status" value="1"/>
</dbReference>
<name>A0A4S3PU24_9BACI</name>
<evidence type="ECO:0000313" key="3">
    <source>
        <dbReference type="Proteomes" id="UP000306477"/>
    </source>
</evidence>
<sequence length="357" mass="38174">MQKRLQDYGIQIGTLPTGPFNKITDVKGVKVGHSTISNGDIQTGVTAIIPHEQNIFNNKVVAASYAMNGFGKTMGTLQIDELGTIETPILLTNTLSVGVVANHLIGYSLAQNKEIGDTTGTVNSVIGECNDMFLNNIRKQSITLEHVREAIQTADTHFEEGSIGAGMGMKCFGLKGGIGSSSRVLTYPHGTYTLGVLVLSNFGEMDQFRLNGIHVGPVIKSKLPVNSPEGDKGSIMIIIATDLPVTSRQLKRIIKRASVGLSRTGSFIGNGSGDVFIGFSTANKISHENNGSLQTFASIHEDDLDQAFLATADATEEAILQSLITAKTTTGRNGNTLYSLAEFMDEIHSSDDANRRV</sequence>
<dbReference type="PANTHER" id="PTHR36512">
    <property type="entry name" value="D-AMINOPEPTIDASE"/>
    <property type="match status" value="1"/>
</dbReference>
<dbReference type="EMBL" id="SLUB01000010">
    <property type="protein sequence ID" value="THE13270.1"/>
    <property type="molecule type" value="Genomic_DNA"/>
</dbReference>
<dbReference type="InterPro" id="IPR005321">
    <property type="entry name" value="Peptidase_S58_DmpA"/>
</dbReference>
<dbReference type="CDD" id="cd02253">
    <property type="entry name" value="DmpA"/>
    <property type="match status" value="1"/>
</dbReference>
<evidence type="ECO:0000313" key="2">
    <source>
        <dbReference type="EMBL" id="THE13270.1"/>
    </source>
</evidence>
<protein>
    <submittedName>
        <fullName evidence="2">S58 family peptidase</fullName>
    </submittedName>
</protein>
<reference evidence="2 3" key="1">
    <citation type="journal article" date="2019" name="Indoor Air">
        <title>Impacts of indoor surface finishes on bacterial viability.</title>
        <authorList>
            <person name="Hu J."/>
            <person name="Maamar S.B."/>
            <person name="Glawe A.J."/>
            <person name="Gottel N."/>
            <person name="Gilbert J.A."/>
            <person name="Hartmann E.M."/>
        </authorList>
    </citation>
    <scope>NUCLEOTIDE SEQUENCE [LARGE SCALE GENOMIC DNA]</scope>
    <source>
        <strain evidence="2 3">AF060A6</strain>
    </source>
</reference>
<dbReference type="Proteomes" id="UP000306477">
    <property type="component" value="Unassembled WGS sequence"/>
</dbReference>
<comment type="similarity">
    <text evidence="1">Belongs to the peptidase S58 family.</text>
</comment>
<comment type="caution">
    <text evidence="2">The sequence shown here is derived from an EMBL/GenBank/DDBJ whole genome shotgun (WGS) entry which is preliminary data.</text>
</comment>
<dbReference type="InterPro" id="IPR016117">
    <property type="entry name" value="ArgJ-like_dom_sf"/>
</dbReference>
<dbReference type="AlphaFoldDB" id="A0A4S3PU24"/>
<accession>A0A4S3PU24</accession>
<dbReference type="GO" id="GO:0004177">
    <property type="term" value="F:aminopeptidase activity"/>
    <property type="evidence" value="ECO:0007669"/>
    <property type="project" value="TreeGrafter"/>
</dbReference>
<proteinExistence type="inferred from homology"/>
<dbReference type="STRING" id="1033734.GCA_000285535_01058"/>
<dbReference type="Pfam" id="PF03576">
    <property type="entry name" value="Peptidase_S58"/>
    <property type="match status" value="1"/>
</dbReference>
<keyword evidence="3" id="KW-1185">Reference proteome</keyword>
<dbReference type="Gene3D" id="3.60.70.12">
    <property type="entry name" value="L-amino peptidase D-ALA esterase/amidase"/>
    <property type="match status" value="1"/>
</dbReference>
<dbReference type="OrthoDB" id="9770388at2"/>